<keyword evidence="2" id="KW-1185">Reference proteome</keyword>
<comment type="caution">
    <text evidence="1">The sequence shown here is derived from an EMBL/GenBank/DDBJ whole genome shotgun (WGS) entry which is preliminary data.</text>
</comment>
<dbReference type="AlphaFoldDB" id="A0AAD7NEY2"/>
<name>A0AAD7NEY2_9AGAR</name>
<dbReference type="EMBL" id="JARKIB010000045">
    <property type="protein sequence ID" value="KAJ7756978.1"/>
    <property type="molecule type" value="Genomic_DNA"/>
</dbReference>
<dbReference type="Proteomes" id="UP001215598">
    <property type="component" value="Unassembled WGS sequence"/>
</dbReference>
<sequence>MTSSMSIEEAFDWFGEIPQGEKLDALTPEQEVWLNHNDGKIQEALGVLFTYYAAAGMIPSRPLNSTTEHSGSLFSIPHSEYTPPLYSDPPTIVFSHQGSTYTVSDPQHVAALHSIRDWPAAIAYLQTHAESRVPNPPLVFTVPAIWHPDVFPGTAHPDELQLHGFNPEDEVPAALHDAAAFPTIADISKARVREQCVLPYPDGQSGTCISRVSTGVRGSTTSRNIMT</sequence>
<organism evidence="1 2">
    <name type="scientific">Mycena metata</name>
    <dbReference type="NCBI Taxonomy" id="1033252"/>
    <lineage>
        <taxon>Eukaryota</taxon>
        <taxon>Fungi</taxon>
        <taxon>Dikarya</taxon>
        <taxon>Basidiomycota</taxon>
        <taxon>Agaricomycotina</taxon>
        <taxon>Agaricomycetes</taxon>
        <taxon>Agaricomycetidae</taxon>
        <taxon>Agaricales</taxon>
        <taxon>Marasmiineae</taxon>
        <taxon>Mycenaceae</taxon>
        <taxon>Mycena</taxon>
    </lineage>
</organism>
<protein>
    <submittedName>
        <fullName evidence="1">Uncharacterized protein</fullName>
    </submittedName>
</protein>
<reference evidence="1" key="1">
    <citation type="submission" date="2023-03" db="EMBL/GenBank/DDBJ databases">
        <title>Massive genome expansion in bonnet fungi (Mycena s.s.) driven by repeated elements and novel gene families across ecological guilds.</title>
        <authorList>
            <consortium name="Lawrence Berkeley National Laboratory"/>
            <person name="Harder C.B."/>
            <person name="Miyauchi S."/>
            <person name="Viragh M."/>
            <person name="Kuo A."/>
            <person name="Thoen E."/>
            <person name="Andreopoulos B."/>
            <person name="Lu D."/>
            <person name="Skrede I."/>
            <person name="Drula E."/>
            <person name="Henrissat B."/>
            <person name="Morin E."/>
            <person name="Kohler A."/>
            <person name="Barry K."/>
            <person name="LaButti K."/>
            <person name="Morin E."/>
            <person name="Salamov A."/>
            <person name="Lipzen A."/>
            <person name="Mereny Z."/>
            <person name="Hegedus B."/>
            <person name="Baldrian P."/>
            <person name="Stursova M."/>
            <person name="Weitz H."/>
            <person name="Taylor A."/>
            <person name="Grigoriev I.V."/>
            <person name="Nagy L.G."/>
            <person name="Martin F."/>
            <person name="Kauserud H."/>
        </authorList>
    </citation>
    <scope>NUCLEOTIDE SEQUENCE</scope>
    <source>
        <strain evidence="1">CBHHK182m</strain>
    </source>
</reference>
<evidence type="ECO:0000313" key="1">
    <source>
        <dbReference type="EMBL" id="KAJ7756978.1"/>
    </source>
</evidence>
<accession>A0AAD7NEY2</accession>
<evidence type="ECO:0000313" key="2">
    <source>
        <dbReference type="Proteomes" id="UP001215598"/>
    </source>
</evidence>
<gene>
    <name evidence="1" type="ORF">B0H16DRAFT_1537593</name>
</gene>
<proteinExistence type="predicted"/>